<dbReference type="PANTHER" id="PTHR24180:SF45">
    <property type="entry name" value="POLY [ADP-RIBOSE] POLYMERASE TANKYRASE"/>
    <property type="match status" value="1"/>
</dbReference>
<protein>
    <submittedName>
        <fullName evidence="4">Ankyrin</fullName>
    </submittedName>
</protein>
<dbReference type="InterPro" id="IPR002110">
    <property type="entry name" value="Ankyrin_rpt"/>
</dbReference>
<feature type="repeat" description="ANK" evidence="3">
    <location>
        <begin position="66"/>
        <end position="98"/>
    </location>
</feature>
<dbReference type="SMART" id="SM00248">
    <property type="entry name" value="ANK"/>
    <property type="match status" value="5"/>
</dbReference>
<keyword evidence="1" id="KW-0677">Repeat</keyword>
<keyword evidence="2 3" id="KW-0040">ANK repeat</keyword>
<evidence type="ECO:0000256" key="3">
    <source>
        <dbReference type="PROSITE-ProRule" id="PRU00023"/>
    </source>
</evidence>
<organism evidence="4 5">
    <name type="scientific">Paenibacillus swuensis</name>
    <dbReference type="NCBI Taxonomy" id="1178515"/>
    <lineage>
        <taxon>Bacteria</taxon>
        <taxon>Bacillati</taxon>
        <taxon>Bacillota</taxon>
        <taxon>Bacilli</taxon>
        <taxon>Bacillales</taxon>
        <taxon>Paenibacillaceae</taxon>
        <taxon>Paenibacillus</taxon>
    </lineage>
</organism>
<gene>
    <name evidence="4" type="ORF">SY83_19645</name>
</gene>
<evidence type="ECO:0000256" key="1">
    <source>
        <dbReference type="ARBA" id="ARBA00022737"/>
    </source>
</evidence>
<dbReference type="AlphaFoldDB" id="A0A172TMK3"/>
<sequence length="197" mass="21170">MRLEFIEAAERGDVTKVQDWIRQGGDLNVVDGRGRTAAMAATHGDRPEVLKLLIEAGADINIRDHRSDNPLLLAGADGLMDILRLAIEAGADTKLTNRYGGTALIPASDRGHVEIVRELLTRTDVDVNHVNNLGWTALMEAIVLGDGGQNHQQIVKLLITHGADVNLPDRDGISPLAHASKRGYHEIAGMLQAAGAE</sequence>
<proteinExistence type="predicted"/>
<feature type="repeat" description="ANK" evidence="3">
    <location>
        <begin position="33"/>
        <end position="65"/>
    </location>
</feature>
<dbReference type="PROSITE" id="PS50088">
    <property type="entry name" value="ANK_REPEAT"/>
    <property type="match status" value="4"/>
</dbReference>
<dbReference type="InterPro" id="IPR051637">
    <property type="entry name" value="Ank_repeat_dom-contain_49"/>
</dbReference>
<dbReference type="Pfam" id="PF12796">
    <property type="entry name" value="Ank_2"/>
    <property type="match status" value="1"/>
</dbReference>
<dbReference type="Gene3D" id="1.25.40.20">
    <property type="entry name" value="Ankyrin repeat-containing domain"/>
    <property type="match status" value="1"/>
</dbReference>
<evidence type="ECO:0000256" key="2">
    <source>
        <dbReference type="ARBA" id="ARBA00023043"/>
    </source>
</evidence>
<dbReference type="PATRIC" id="fig|1178515.4.peg.3974"/>
<name>A0A172TMK3_9BACL</name>
<dbReference type="PROSITE" id="PS50297">
    <property type="entry name" value="ANK_REP_REGION"/>
    <property type="match status" value="3"/>
</dbReference>
<evidence type="ECO:0000313" key="5">
    <source>
        <dbReference type="Proteomes" id="UP000076927"/>
    </source>
</evidence>
<dbReference type="SUPFAM" id="SSF48403">
    <property type="entry name" value="Ankyrin repeat"/>
    <property type="match status" value="1"/>
</dbReference>
<accession>A0A172TMK3</accession>
<dbReference type="Proteomes" id="UP000076927">
    <property type="component" value="Chromosome"/>
</dbReference>
<feature type="repeat" description="ANK" evidence="3">
    <location>
        <begin position="171"/>
        <end position="197"/>
    </location>
</feature>
<feature type="repeat" description="ANK" evidence="3">
    <location>
        <begin position="133"/>
        <end position="170"/>
    </location>
</feature>
<dbReference type="EMBL" id="CP011388">
    <property type="protein sequence ID" value="ANE48134.1"/>
    <property type="molecule type" value="Genomic_DNA"/>
</dbReference>
<dbReference type="KEGG" id="pswu:SY83_19645"/>
<keyword evidence="5" id="KW-1185">Reference proteome</keyword>
<dbReference type="Pfam" id="PF00023">
    <property type="entry name" value="Ank"/>
    <property type="match status" value="1"/>
</dbReference>
<dbReference type="OrthoDB" id="9812708at2"/>
<dbReference type="STRING" id="1178515.SY83_19645"/>
<dbReference type="PANTHER" id="PTHR24180">
    <property type="entry name" value="CYCLIN-DEPENDENT KINASE INHIBITOR 2C-RELATED"/>
    <property type="match status" value="1"/>
</dbReference>
<evidence type="ECO:0000313" key="4">
    <source>
        <dbReference type="EMBL" id="ANE48134.1"/>
    </source>
</evidence>
<reference evidence="4 5" key="1">
    <citation type="submission" date="2015-01" db="EMBL/GenBank/DDBJ databases">
        <title>Paenibacillus swuensis/DY6/whole genome sequencing.</title>
        <authorList>
            <person name="Kim M.K."/>
            <person name="Srinivasan S."/>
            <person name="Lee J.-J."/>
        </authorList>
    </citation>
    <scope>NUCLEOTIDE SEQUENCE [LARGE SCALE GENOMIC DNA]</scope>
    <source>
        <strain evidence="4 5">DY6</strain>
    </source>
</reference>
<dbReference type="PRINTS" id="PR01415">
    <property type="entry name" value="ANKYRIN"/>
</dbReference>
<dbReference type="InterPro" id="IPR036770">
    <property type="entry name" value="Ankyrin_rpt-contain_sf"/>
</dbReference>